<name>A0ABV3BDN2_9ACTN</name>
<evidence type="ECO:0000313" key="3">
    <source>
        <dbReference type="EMBL" id="MEU6819104.1"/>
    </source>
</evidence>
<dbReference type="InterPro" id="IPR017853">
    <property type="entry name" value="GH"/>
</dbReference>
<evidence type="ECO:0000256" key="1">
    <source>
        <dbReference type="SAM" id="MobiDB-lite"/>
    </source>
</evidence>
<feature type="region of interest" description="Disordered" evidence="1">
    <location>
        <begin position="1"/>
        <end position="33"/>
    </location>
</feature>
<evidence type="ECO:0000259" key="2">
    <source>
        <dbReference type="Pfam" id="PF03537"/>
    </source>
</evidence>
<protein>
    <submittedName>
        <fullName evidence="3">Endo alpha-1,4 polygalactosaminidase</fullName>
    </submittedName>
</protein>
<keyword evidence="4" id="KW-1185">Reference proteome</keyword>
<feature type="domain" description="Glycoside-hydrolase family GH114 TIM-barrel" evidence="2">
    <location>
        <begin position="86"/>
        <end position="304"/>
    </location>
</feature>
<evidence type="ECO:0000313" key="4">
    <source>
        <dbReference type="Proteomes" id="UP001551176"/>
    </source>
</evidence>
<accession>A0ABV3BDN2</accession>
<dbReference type="PANTHER" id="PTHR35273">
    <property type="entry name" value="ALPHA-1,4 POLYGALACTOSAMINIDASE, PUTATIVE (AFU_ORTHOLOGUE AFUA_3G07890)-RELATED"/>
    <property type="match status" value="1"/>
</dbReference>
<dbReference type="InterPro" id="IPR013785">
    <property type="entry name" value="Aldolase_TIM"/>
</dbReference>
<dbReference type="EMBL" id="JBEYXV010000001">
    <property type="protein sequence ID" value="MEU6819104.1"/>
    <property type="molecule type" value="Genomic_DNA"/>
</dbReference>
<proteinExistence type="predicted"/>
<comment type="caution">
    <text evidence="3">The sequence shown here is derived from an EMBL/GenBank/DDBJ whole genome shotgun (WGS) entry which is preliminary data.</text>
</comment>
<sequence>MNGIKWRTSKNRSARTDETPSARPTGTAPRGRALRAGLGGTLLLALLVGCSTAGSGDSAGSGTSTESGASAASGADDVRQPPVDAKFDYQLGGPYAPPAKVRAVSRDRTADPAPGLYNICYVNAFQAQPGKKATRWWEREHNDLLLRDDEGRTVVDEDWEEPLLDISTPKKREALAEIVGEWIDGCADAGFDAVEPDNLDSYERSDDLLTTDDAAAFARLLARRAHSQGLAIAQKNTTDLLDRRKRIGFDFAVTEECARYKECPDFADAYDGKVFDIEYVTKDFDTACRAWGKKLSITLRDRDVRPAGEDGHVYRHC</sequence>
<feature type="region of interest" description="Disordered" evidence="1">
    <location>
        <begin position="55"/>
        <end position="91"/>
    </location>
</feature>
<dbReference type="Gene3D" id="3.20.20.70">
    <property type="entry name" value="Aldolase class I"/>
    <property type="match status" value="1"/>
</dbReference>
<dbReference type="SUPFAM" id="SSF51445">
    <property type="entry name" value="(Trans)glycosidases"/>
    <property type="match status" value="1"/>
</dbReference>
<dbReference type="Proteomes" id="UP001551176">
    <property type="component" value="Unassembled WGS sequence"/>
</dbReference>
<feature type="compositionally biased region" description="Low complexity" evidence="1">
    <location>
        <begin position="55"/>
        <end position="75"/>
    </location>
</feature>
<gene>
    <name evidence="3" type="ORF">ABZ921_00645</name>
</gene>
<dbReference type="InterPro" id="IPR004352">
    <property type="entry name" value="GH114_TIM-barrel"/>
</dbReference>
<reference evidence="3 4" key="1">
    <citation type="submission" date="2024-06" db="EMBL/GenBank/DDBJ databases">
        <title>The Natural Products Discovery Center: Release of the First 8490 Sequenced Strains for Exploring Actinobacteria Biosynthetic Diversity.</title>
        <authorList>
            <person name="Kalkreuter E."/>
            <person name="Kautsar S.A."/>
            <person name="Yang D."/>
            <person name="Bader C.D."/>
            <person name="Teijaro C.N."/>
            <person name="Fluegel L."/>
            <person name="Davis C.M."/>
            <person name="Simpson J.R."/>
            <person name="Lauterbach L."/>
            <person name="Steele A.D."/>
            <person name="Gui C."/>
            <person name="Meng S."/>
            <person name="Li G."/>
            <person name="Viehrig K."/>
            <person name="Ye F."/>
            <person name="Su P."/>
            <person name="Kiefer A.F."/>
            <person name="Nichols A."/>
            <person name="Cepeda A.J."/>
            <person name="Yan W."/>
            <person name="Fan B."/>
            <person name="Jiang Y."/>
            <person name="Adhikari A."/>
            <person name="Zheng C.-J."/>
            <person name="Schuster L."/>
            <person name="Cowan T.M."/>
            <person name="Smanski M.J."/>
            <person name="Chevrette M.G."/>
            <person name="De Carvalho L.P.S."/>
            <person name="Shen B."/>
        </authorList>
    </citation>
    <scope>NUCLEOTIDE SEQUENCE [LARGE SCALE GENOMIC DNA]</scope>
    <source>
        <strain evidence="3 4">NPDC046838</strain>
    </source>
</reference>
<dbReference type="PANTHER" id="PTHR35273:SF2">
    <property type="entry name" value="ALPHA-GALACTOSIDASE"/>
    <property type="match status" value="1"/>
</dbReference>
<organism evidence="3 4">
    <name type="scientific">Streptomyces atriruber</name>
    <dbReference type="NCBI Taxonomy" id="545121"/>
    <lineage>
        <taxon>Bacteria</taxon>
        <taxon>Bacillati</taxon>
        <taxon>Actinomycetota</taxon>
        <taxon>Actinomycetes</taxon>
        <taxon>Kitasatosporales</taxon>
        <taxon>Streptomycetaceae</taxon>
        <taxon>Streptomyces</taxon>
    </lineage>
</organism>
<dbReference type="RefSeq" id="WP_359342989.1">
    <property type="nucleotide sequence ID" value="NZ_JBEYXV010000001.1"/>
</dbReference>
<dbReference type="Pfam" id="PF03537">
    <property type="entry name" value="Glyco_hydro_114"/>
    <property type="match status" value="1"/>
</dbReference>